<evidence type="ECO:0000313" key="2">
    <source>
        <dbReference type="EMBL" id="GAA4649055.1"/>
    </source>
</evidence>
<keyword evidence="3" id="KW-1185">Reference proteome</keyword>
<proteinExistence type="predicted"/>
<evidence type="ECO:0000256" key="1">
    <source>
        <dbReference type="SAM" id="MobiDB-lite"/>
    </source>
</evidence>
<name>A0ABP8V1V8_9GAMM</name>
<evidence type="ECO:0000313" key="3">
    <source>
        <dbReference type="Proteomes" id="UP001500604"/>
    </source>
</evidence>
<sequence>MVTVRVPTMDGDTLHTEPGYNNRRGVTEQIPGINTTRHCPCESCHLRKECKAECVTFKHWLTKSP</sequence>
<dbReference type="Proteomes" id="UP001500604">
    <property type="component" value="Unassembled WGS sequence"/>
</dbReference>
<comment type="caution">
    <text evidence="2">The sequence shown here is derived from an EMBL/GenBank/DDBJ whole genome shotgun (WGS) entry which is preliminary data.</text>
</comment>
<organism evidence="2 3">
    <name type="scientific">Kistimonas scapharcae</name>
    <dbReference type="NCBI Taxonomy" id="1036133"/>
    <lineage>
        <taxon>Bacteria</taxon>
        <taxon>Pseudomonadati</taxon>
        <taxon>Pseudomonadota</taxon>
        <taxon>Gammaproteobacteria</taxon>
        <taxon>Oceanospirillales</taxon>
        <taxon>Endozoicomonadaceae</taxon>
        <taxon>Kistimonas</taxon>
    </lineage>
</organism>
<accession>A0ABP8V1V8</accession>
<protein>
    <submittedName>
        <fullName evidence="2">Uncharacterized protein</fullName>
    </submittedName>
</protein>
<feature type="region of interest" description="Disordered" evidence="1">
    <location>
        <begin position="1"/>
        <end position="29"/>
    </location>
</feature>
<gene>
    <name evidence="2" type="ORF">GCM10023116_13290</name>
</gene>
<reference evidence="3" key="1">
    <citation type="journal article" date="2019" name="Int. J. Syst. Evol. Microbiol.">
        <title>The Global Catalogue of Microorganisms (GCM) 10K type strain sequencing project: providing services to taxonomists for standard genome sequencing and annotation.</title>
        <authorList>
            <consortium name="The Broad Institute Genomics Platform"/>
            <consortium name="The Broad Institute Genome Sequencing Center for Infectious Disease"/>
            <person name="Wu L."/>
            <person name="Ma J."/>
        </authorList>
    </citation>
    <scope>NUCLEOTIDE SEQUENCE [LARGE SCALE GENOMIC DNA]</scope>
    <source>
        <strain evidence="3">JCM 17805</strain>
    </source>
</reference>
<dbReference type="EMBL" id="BAABFL010000117">
    <property type="protein sequence ID" value="GAA4649055.1"/>
    <property type="molecule type" value="Genomic_DNA"/>
</dbReference>